<evidence type="ECO:0000313" key="3">
    <source>
        <dbReference type="Proteomes" id="UP001302602"/>
    </source>
</evidence>
<comment type="caution">
    <text evidence="2">The sequence shown here is derived from an EMBL/GenBank/DDBJ whole genome shotgun (WGS) entry which is preliminary data.</text>
</comment>
<dbReference type="Proteomes" id="UP001302602">
    <property type="component" value="Unassembled WGS sequence"/>
</dbReference>
<protein>
    <recommendedName>
        <fullName evidence="4">Secreted protein</fullName>
    </recommendedName>
</protein>
<keyword evidence="3" id="KW-1185">Reference proteome</keyword>
<evidence type="ECO:0008006" key="4">
    <source>
        <dbReference type="Google" id="ProtNLM"/>
    </source>
</evidence>
<dbReference type="EMBL" id="MU853225">
    <property type="protein sequence ID" value="KAK4126653.1"/>
    <property type="molecule type" value="Genomic_DNA"/>
</dbReference>
<gene>
    <name evidence="2" type="ORF">N657DRAFT_315435</name>
</gene>
<reference evidence="2" key="2">
    <citation type="submission" date="2023-05" db="EMBL/GenBank/DDBJ databases">
        <authorList>
            <consortium name="Lawrence Berkeley National Laboratory"/>
            <person name="Steindorff A."/>
            <person name="Hensen N."/>
            <person name="Bonometti L."/>
            <person name="Westerberg I."/>
            <person name="Brannstrom I.O."/>
            <person name="Guillou S."/>
            <person name="Cros-Aarteil S."/>
            <person name="Calhoun S."/>
            <person name="Haridas S."/>
            <person name="Kuo A."/>
            <person name="Mondo S."/>
            <person name="Pangilinan J."/>
            <person name="Riley R."/>
            <person name="Labutti K."/>
            <person name="Andreopoulos B."/>
            <person name="Lipzen A."/>
            <person name="Chen C."/>
            <person name="Yanf M."/>
            <person name="Daum C."/>
            <person name="Ng V."/>
            <person name="Clum A."/>
            <person name="Ohm R."/>
            <person name="Martin F."/>
            <person name="Silar P."/>
            <person name="Natvig D."/>
            <person name="Lalanne C."/>
            <person name="Gautier V."/>
            <person name="Ament-Velasquez S.L."/>
            <person name="Kruys A."/>
            <person name="Hutchinson M.I."/>
            <person name="Powell A.J."/>
            <person name="Barry K."/>
            <person name="Miller A.N."/>
            <person name="Grigoriev I.V."/>
            <person name="Debuchy R."/>
            <person name="Gladieux P."/>
            <person name="Thoren M.H."/>
            <person name="Johannesson H."/>
        </authorList>
    </citation>
    <scope>NUCLEOTIDE SEQUENCE</scope>
    <source>
        <strain evidence="2">CBS 731.68</strain>
    </source>
</reference>
<organism evidence="2 3">
    <name type="scientific">Parathielavia appendiculata</name>
    <dbReference type="NCBI Taxonomy" id="2587402"/>
    <lineage>
        <taxon>Eukaryota</taxon>
        <taxon>Fungi</taxon>
        <taxon>Dikarya</taxon>
        <taxon>Ascomycota</taxon>
        <taxon>Pezizomycotina</taxon>
        <taxon>Sordariomycetes</taxon>
        <taxon>Sordariomycetidae</taxon>
        <taxon>Sordariales</taxon>
        <taxon>Chaetomiaceae</taxon>
        <taxon>Parathielavia</taxon>
    </lineage>
</organism>
<proteinExistence type="predicted"/>
<evidence type="ECO:0000256" key="1">
    <source>
        <dbReference type="SAM" id="SignalP"/>
    </source>
</evidence>
<reference evidence="2" key="1">
    <citation type="journal article" date="2023" name="Mol. Phylogenet. Evol.">
        <title>Genome-scale phylogeny and comparative genomics of the fungal order Sordariales.</title>
        <authorList>
            <person name="Hensen N."/>
            <person name="Bonometti L."/>
            <person name="Westerberg I."/>
            <person name="Brannstrom I.O."/>
            <person name="Guillou S."/>
            <person name="Cros-Aarteil S."/>
            <person name="Calhoun S."/>
            <person name="Haridas S."/>
            <person name="Kuo A."/>
            <person name="Mondo S."/>
            <person name="Pangilinan J."/>
            <person name="Riley R."/>
            <person name="LaButti K."/>
            <person name="Andreopoulos B."/>
            <person name="Lipzen A."/>
            <person name="Chen C."/>
            <person name="Yan M."/>
            <person name="Daum C."/>
            <person name="Ng V."/>
            <person name="Clum A."/>
            <person name="Steindorff A."/>
            <person name="Ohm R.A."/>
            <person name="Martin F."/>
            <person name="Silar P."/>
            <person name="Natvig D.O."/>
            <person name="Lalanne C."/>
            <person name="Gautier V."/>
            <person name="Ament-Velasquez S.L."/>
            <person name="Kruys A."/>
            <person name="Hutchinson M.I."/>
            <person name="Powell A.J."/>
            <person name="Barry K."/>
            <person name="Miller A.N."/>
            <person name="Grigoriev I.V."/>
            <person name="Debuchy R."/>
            <person name="Gladieux P."/>
            <person name="Hiltunen Thoren M."/>
            <person name="Johannesson H."/>
        </authorList>
    </citation>
    <scope>NUCLEOTIDE SEQUENCE</scope>
    <source>
        <strain evidence="2">CBS 731.68</strain>
    </source>
</reference>
<evidence type="ECO:0000313" key="2">
    <source>
        <dbReference type="EMBL" id="KAK4126653.1"/>
    </source>
</evidence>
<accession>A0AAN6Z6Q6</accession>
<feature type="chain" id="PRO_5042964544" description="Secreted protein" evidence="1">
    <location>
        <begin position="27"/>
        <end position="76"/>
    </location>
</feature>
<feature type="signal peptide" evidence="1">
    <location>
        <begin position="1"/>
        <end position="26"/>
    </location>
</feature>
<dbReference type="AlphaFoldDB" id="A0AAN6Z6Q6"/>
<dbReference type="RefSeq" id="XP_062650424.1">
    <property type="nucleotide sequence ID" value="XM_062786766.1"/>
</dbReference>
<keyword evidence="1" id="KW-0732">Signal</keyword>
<name>A0AAN6Z6Q6_9PEZI</name>
<sequence>MFAIVSPVVIRLVFSVLLSGLSFSFSRSPDQRTVYLAPVAVPTPPPSFMLKTAPLTQVSFQGNMSVAQHRDAICYV</sequence>
<dbReference type="GeneID" id="87823534"/>